<keyword evidence="7" id="KW-1133">Transmembrane helix</keyword>
<reference evidence="9 10" key="1">
    <citation type="journal article" date="2019" name="Front. Microbiol.">
        <title>Genomic Features for Desiccation Tolerance and Sugar Biosynthesis in the Extremophile Gloeocapsopsis sp. UTEX B3054.</title>
        <authorList>
            <person name="Urrejola C."/>
            <person name="Alcorta J."/>
            <person name="Salas L."/>
            <person name="Vasquez M."/>
            <person name="Polz M.F."/>
            <person name="Vicuna R."/>
            <person name="Diez B."/>
        </authorList>
    </citation>
    <scope>NUCLEOTIDE SEQUENCE [LARGE SCALE GENOMIC DNA]</scope>
    <source>
        <strain evidence="9 10">1H9</strain>
    </source>
</reference>
<dbReference type="NCBIfam" id="NF041735">
    <property type="entry name" value="hist_kin_RppB"/>
    <property type="match status" value="1"/>
</dbReference>
<dbReference type="EMBL" id="NAPY01000016">
    <property type="protein sequence ID" value="MUL37022.1"/>
    <property type="molecule type" value="Genomic_DNA"/>
</dbReference>
<dbReference type="CDD" id="cd00082">
    <property type="entry name" value="HisKA"/>
    <property type="match status" value="1"/>
</dbReference>
<dbReference type="InterPro" id="IPR005467">
    <property type="entry name" value="His_kinase_dom"/>
</dbReference>
<evidence type="ECO:0000256" key="7">
    <source>
        <dbReference type="SAM" id="Phobius"/>
    </source>
</evidence>
<dbReference type="InterPro" id="IPR003661">
    <property type="entry name" value="HisK_dim/P_dom"/>
</dbReference>
<evidence type="ECO:0000256" key="2">
    <source>
        <dbReference type="ARBA" id="ARBA00012438"/>
    </source>
</evidence>
<evidence type="ECO:0000256" key="5">
    <source>
        <dbReference type="ARBA" id="ARBA00022777"/>
    </source>
</evidence>
<evidence type="ECO:0000256" key="1">
    <source>
        <dbReference type="ARBA" id="ARBA00000085"/>
    </source>
</evidence>
<dbReference type="FunFam" id="3.30.565.10:FF:000006">
    <property type="entry name" value="Sensor histidine kinase WalK"/>
    <property type="match status" value="1"/>
</dbReference>
<dbReference type="InterPro" id="IPR004358">
    <property type="entry name" value="Sig_transdc_His_kin-like_C"/>
</dbReference>
<protein>
    <recommendedName>
        <fullName evidence="2">histidine kinase</fullName>
        <ecNumber evidence="2">2.7.13.3</ecNumber>
    </recommendedName>
</protein>
<dbReference type="PROSITE" id="PS50109">
    <property type="entry name" value="HIS_KIN"/>
    <property type="match status" value="1"/>
</dbReference>
<evidence type="ECO:0000259" key="8">
    <source>
        <dbReference type="PROSITE" id="PS50109"/>
    </source>
</evidence>
<keyword evidence="6" id="KW-0902">Two-component regulatory system</keyword>
<comment type="caution">
    <text evidence="9">The sequence shown here is derived from an EMBL/GenBank/DDBJ whole genome shotgun (WGS) entry which is preliminary data.</text>
</comment>
<keyword evidence="7" id="KW-0812">Transmembrane</keyword>
<dbReference type="PRINTS" id="PR00344">
    <property type="entry name" value="BCTRLSENSOR"/>
</dbReference>
<dbReference type="CDD" id="cd00075">
    <property type="entry name" value="HATPase"/>
    <property type="match status" value="1"/>
</dbReference>
<comment type="catalytic activity">
    <reaction evidence="1">
        <text>ATP + protein L-histidine = ADP + protein N-phospho-L-histidine.</text>
        <dbReference type="EC" id="2.7.13.3"/>
    </reaction>
</comment>
<evidence type="ECO:0000256" key="3">
    <source>
        <dbReference type="ARBA" id="ARBA00022553"/>
    </source>
</evidence>
<dbReference type="GO" id="GO:0000155">
    <property type="term" value="F:phosphorelay sensor kinase activity"/>
    <property type="evidence" value="ECO:0007669"/>
    <property type="project" value="InterPro"/>
</dbReference>
<keyword evidence="7" id="KW-0472">Membrane</keyword>
<dbReference type="InterPro" id="IPR036890">
    <property type="entry name" value="HATPase_C_sf"/>
</dbReference>
<evidence type="ECO:0000313" key="9">
    <source>
        <dbReference type="EMBL" id="MUL37022.1"/>
    </source>
</evidence>
<keyword evidence="10" id="KW-1185">Reference proteome</keyword>
<dbReference type="SUPFAM" id="SSF47384">
    <property type="entry name" value="Homodimeric domain of signal transducing histidine kinase"/>
    <property type="match status" value="1"/>
</dbReference>
<dbReference type="InterPro" id="IPR003594">
    <property type="entry name" value="HATPase_dom"/>
</dbReference>
<feature type="transmembrane region" description="Helical" evidence="7">
    <location>
        <begin position="172"/>
        <end position="193"/>
    </location>
</feature>
<feature type="transmembrane region" description="Helical" evidence="7">
    <location>
        <begin position="15"/>
        <end position="37"/>
    </location>
</feature>
<keyword evidence="3" id="KW-0597">Phosphoprotein</keyword>
<dbReference type="PANTHER" id="PTHR43711">
    <property type="entry name" value="TWO-COMPONENT HISTIDINE KINASE"/>
    <property type="match status" value="1"/>
</dbReference>
<keyword evidence="4" id="KW-0808">Transferase</keyword>
<dbReference type="Gene3D" id="1.10.287.130">
    <property type="match status" value="1"/>
</dbReference>
<feature type="domain" description="Histidine kinase" evidence="8">
    <location>
        <begin position="213"/>
        <end position="431"/>
    </location>
</feature>
<sequence length="440" mass="49003">MYQNKLFQRTRWQLAGWYTLVMGFILSVCGLGLYEAVDHAHQQTLDRELESVAGTLHDSIETTLQQPGKLNATAQQLLPPRTQHVLGVIHQGDYYIRLLNNSEQVIAVAGFHPEGLPLTSGRVTWQTLEDLQGNRYHQISLPLHTRNNLDWGYMQVGRSLKDIDDYLANVRLILLLGLPIAMVLVGGASWWLAGLAMQPIYQSYSQIQQFTADVAHELRTPLAALGATVESALGMPTLSEAEARDTLRTVERQNRRLTTLVTDLLLLARLERQHVLVHRKCCLNDIINDLVEELAAWAIASEVQLIAEIKVHQQLQIVGDEEQLYRLVSNLIDNAIQYTPAGGVITVRLDRSDRHAVIQVQDTGIGIAPQAQQRIFDRFYRVSSDRSRHTGGSGLGLAIARAIVQAHGGSLQVQSELGKGSTFAIYLPLNISSNINTVKR</sequence>
<dbReference type="SMART" id="SM00387">
    <property type="entry name" value="HATPase_c"/>
    <property type="match status" value="1"/>
</dbReference>
<dbReference type="SMART" id="SM00388">
    <property type="entry name" value="HisKA"/>
    <property type="match status" value="1"/>
</dbReference>
<keyword evidence="5 9" id="KW-0418">Kinase</keyword>
<dbReference type="PANTHER" id="PTHR43711:SF1">
    <property type="entry name" value="HISTIDINE KINASE 1"/>
    <property type="match status" value="1"/>
</dbReference>
<organism evidence="9 10">
    <name type="scientific">Gloeocapsopsis dulcis AAB1 = 1H9</name>
    <dbReference type="NCBI Taxonomy" id="1433147"/>
    <lineage>
        <taxon>Bacteria</taxon>
        <taxon>Bacillati</taxon>
        <taxon>Cyanobacteriota</taxon>
        <taxon>Cyanophyceae</taxon>
        <taxon>Oscillatoriophycideae</taxon>
        <taxon>Chroococcales</taxon>
        <taxon>Chroococcaceae</taxon>
        <taxon>Gloeocapsopsis</taxon>
        <taxon>Gloeocapsopsis dulcis</taxon>
    </lineage>
</organism>
<dbReference type="OrthoDB" id="417111at2"/>
<dbReference type="Pfam" id="PF02518">
    <property type="entry name" value="HATPase_c"/>
    <property type="match status" value="1"/>
</dbReference>
<dbReference type="Gene3D" id="3.30.565.10">
    <property type="entry name" value="Histidine kinase-like ATPase, C-terminal domain"/>
    <property type="match status" value="1"/>
</dbReference>
<dbReference type="Pfam" id="PF00512">
    <property type="entry name" value="HisKA"/>
    <property type="match status" value="1"/>
</dbReference>
<dbReference type="SUPFAM" id="SSF55874">
    <property type="entry name" value="ATPase domain of HSP90 chaperone/DNA topoisomerase II/histidine kinase"/>
    <property type="match status" value="1"/>
</dbReference>
<name>A0A6N8FWN8_9CHRO</name>
<accession>A0A6N8FWN8</accession>
<proteinExistence type="predicted"/>
<dbReference type="InterPro" id="IPR036097">
    <property type="entry name" value="HisK_dim/P_sf"/>
</dbReference>
<evidence type="ECO:0000256" key="6">
    <source>
        <dbReference type="ARBA" id="ARBA00023012"/>
    </source>
</evidence>
<dbReference type="Proteomes" id="UP000441797">
    <property type="component" value="Unassembled WGS sequence"/>
</dbReference>
<dbReference type="AlphaFoldDB" id="A0A6N8FWN8"/>
<gene>
    <name evidence="9" type="ORF">BWI75_11875</name>
</gene>
<dbReference type="InterPro" id="IPR050736">
    <property type="entry name" value="Sensor_HK_Regulatory"/>
</dbReference>
<evidence type="ECO:0000256" key="4">
    <source>
        <dbReference type="ARBA" id="ARBA00022679"/>
    </source>
</evidence>
<evidence type="ECO:0000313" key="10">
    <source>
        <dbReference type="Proteomes" id="UP000441797"/>
    </source>
</evidence>
<dbReference type="EC" id="2.7.13.3" evidence="2"/>
<dbReference type="InterPro" id="IPR049835">
    <property type="entry name" value="RppB"/>
</dbReference>